<sequence length="126" mass="12766">MSETPETDVVAIFDREKFQAAIDCLDATAADIAEAGEDARRIAASIAAAQANAADEPGSSAAAVGPAMSLFMAALVDSSAELAAEVTPIAEKVAAVSGELRDFYDEQTSIQAKGAADVTEMGESGP</sequence>
<organism evidence="1 2">
    <name type="scientific">[Mycobacterium] burgundiense</name>
    <dbReference type="NCBI Taxonomy" id="3064286"/>
    <lineage>
        <taxon>Bacteria</taxon>
        <taxon>Bacillati</taxon>
        <taxon>Actinomycetota</taxon>
        <taxon>Actinomycetes</taxon>
        <taxon>Mycobacteriales</taxon>
        <taxon>Mycobacteriaceae</taxon>
        <taxon>Mycolicibacterium</taxon>
    </lineage>
</organism>
<name>A0ABN9NIG7_9MYCO</name>
<gene>
    <name evidence="1" type="ORF">MU0053_002891</name>
</gene>
<keyword evidence="2" id="KW-1185">Reference proteome</keyword>
<dbReference type="EMBL" id="OY726397">
    <property type="protein sequence ID" value="CAJ1505265.1"/>
    <property type="molecule type" value="Genomic_DNA"/>
</dbReference>
<protein>
    <recommendedName>
        <fullName evidence="3">PE family protein</fullName>
    </recommendedName>
</protein>
<evidence type="ECO:0008006" key="3">
    <source>
        <dbReference type="Google" id="ProtNLM"/>
    </source>
</evidence>
<evidence type="ECO:0000313" key="1">
    <source>
        <dbReference type="EMBL" id="CAJ1505265.1"/>
    </source>
</evidence>
<dbReference type="RefSeq" id="WP_308478333.1">
    <property type="nucleotide sequence ID" value="NZ_OY726397.1"/>
</dbReference>
<proteinExistence type="predicted"/>
<dbReference type="Proteomes" id="UP001190465">
    <property type="component" value="Chromosome"/>
</dbReference>
<evidence type="ECO:0000313" key="2">
    <source>
        <dbReference type="Proteomes" id="UP001190465"/>
    </source>
</evidence>
<reference evidence="1 2" key="1">
    <citation type="submission" date="2023-08" db="EMBL/GenBank/DDBJ databases">
        <authorList>
            <person name="Folkvardsen B D."/>
            <person name="Norman A."/>
        </authorList>
    </citation>
    <scope>NUCLEOTIDE SEQUENCE [LARGE SCALE GENOMIC DNA]</scope>
    <source>
        <strain evidence="1 2">Mu0053</strain>
    </source>
</reference>
<accession>A0ABN9NIG7</accession>